<dbReference type="InterPro" id="IPR025847">
    <property type="entry name" value="MEDS_domain"/>
</dbReference>
<evidence type="ECO:0000259" key="3">
    <source>
        <dbReference type="Pfam" id="PF14417"/>
    </source>
</evidence>
<dbReference type="CDD" id="cd16936">
    <property type="entry name" value="HATPase_RsbW-like"/>
    <property type="match status" value="1"/>
</dbReference>
<dbReference type="GO" id="GO:0004674">
    <property type="term" value="F:protein serine/threonine kinase activity"/>
    <property type="evidence" value="ECO:0007669"/>
    <property type="project" value="UniProtKB-KW"/>
</dbReference>
<protein>
    <submittedName>
        <fullName evidence="4">Anti-sigma regulatory factor</fullName>
    </submittedName>
</protein>
<reference evidence="4" key="1">
    <citation type="journal article" date="2014" name="Int. J. Syst. Evol. Microbiol.">
        <title>Complete genome sequence of Corynebacterium casei LMG S-19264T (=DSM 44701T), isolated from a smear-ripened cheese.</title>
        <authorList>
            <consortium name="US DOE Joint Genome Institute (JGI-PGF)"/>
            <person name="Walter F."/>
            <person name="Albersmeier A."/>
            <person name="Kalinowski J."/>
            <person name="Ruckert C."/>
        </authorList>
    </citation>
    <scope>NUCLEOTIDE SEQUENCE</scope>
    <source>
        <strain evidence="4">JCM 4391</strain>
    </source>
</reference>
<name>A0A918HXD6_9ACTN</name>
<dbReference type="SUPFAM" id="SSF55874">
    <property type="entry name" value="ATPase domain of HSP90 chaperone/DNA topoisomerase II/histidine kinase"/>
    <property type="match status" value="1"/>
</dbReference>
<gene>
    <name evidence="4" type="ORF">GCM10010274_28230</name>
</gene>
<reference evidence="4" key="2">
    <citation type="submission" date="2020-09" db="EMBL/GenBank/DDBJ databases">
        <authorList>
            <person name="Sun Q."/>
            <person name="Ohkuma M."/>
        </authorList>
    </citation>
    <scope>NUCLEOTIDE SEQUENCE</scope>
    <source>
        <strain evidence="4">JCM 4391</strain>
    </source>
</reference>
<dbReference type="InterPro" id="IPR036890">
    <property type="entry name" value="HATPase_C_sf"/>
</dbReference>
<dbReference type="EMBL" id="BMTP01000006">
    <property type="protein sequence ID" value="GGU39133.1"/>
    <property type="molecule type" value="Genomic_DNA"/>
</dbReference>
<dbReference type="InterPro" id="IPR050267">
    <property type="entry name" value="Anti-sigma-factor_SerPK"/>
</dbReference>
<dbReference type="InterPro" id="IPR047718">
    <property type="entry name" value="RsbA-like_anti_sig"/>
</dbReference>
<proteinExistence type="predicted"/>
<evidence type="ECO:0000313" key="5">
    <source>
        <dbReference type="Proteomes" id="UP000636661"/>
    </source>
</evidence>
<dbReference type="NCBIfam" id="NF041045">
    <property type="entry name" value="RsbA_anti_sig"/>
    <property type="match status" value="1"/>
</dbReference>
<comment type="caution">
    <text evidence="4">The sequence shown here is derived from an EMBL/GenBank/DDBJ whole genome shotgun (WGS) entry which is preliminary data.</text>
</comment>
<accession>A0A918HXD6</accession>
<dbReference type="PANTHER" id="PTHR35526:SF3">
    <property type="entry name" value="ANTI-SIGMA-F FACTOR RSBW"/>
    <property type="match status" value="1"/>
</dbReference>
<dbReference type="Gene3D" id="3.30.565.10">
    <property type="entry name" value="Histidine kinase-like ATPase, C-terminal domain"/>
    <property type="match status" value="1"/>
</dbReference>
<dbReference type="Pfam" id="PF13581">
    <property type="entry name" value="HATPase_c_2"/>
    <property type="match status" value="1"/>
</dbReference>
<sequence>MAPTAEPFTHPALFYADETDYLAGTLPFVEGGLAAGEPVAVAVPGQKLALLREALGGDADRVKLLDMEQAGRNPGRIIPRVLRGFADAHPGRRVRIIGEPIWQGRTAGEYPACAQHEALINHAFAGRDATILCPYDTAKLDEAVLADARVTHPVLIEDGVERASDAYAPDLIVSGYNLPLSRPPGAARLAYDADRLPDARHFALERAGRMGLPADRHDDVALAVAELTTNSVVHGGGAGTLWVWAEDDHLVCEVRDRGRLTDPLAGRRPARPGQIGGRGLLLVNYLSDLVRVHTGDEGTTVRCYFRLRRHDPSFRGVQTPV</sequence>
<dbReference type="AlphaFoldDB" id="A0A918HXD6"/>
<feature type="domain" description="Histidine kinase/HSP90-like ATPase" evidence="2">
    <location>
        <begin position="192"/>
        <end position="302"/>
    </location>
</feature>
<dbReference type="PANTHER" id="PTHR35526">
    <property type="entry name" value="ANTI-SIGMA-F FACTOR RSBW-RELATED"/>
    <property type="match status" value="1"/>
</dbReference>
<evidence type="ECO:0000313" key="4">
    <source>
        <dbReference type="EMBL" id="GGU39133.1"/>
    </source>
</evidence>
<evidence type="ECO:0000259" key="2">
    <source>
        <dbReference type="Pfam" id="PF13581"/>
    </source>
</evidence>
<dbReference type="Pfam" id="PF14417">
    <property type="entry name" value="MEDS"/>
    <property type="match status" value="1"/>
</dbReference>
<keyword evidence="1" id="KW-0418">Kinase</keyword>
<feature type="domain" description="MEDS" evidence="3">
    <location>
        <begin position="9"/>
        <end position="153"/>
    </location>
</feature>
<dbReference type="Proteomes" id="UP000636661">
    <property type="component" value="Unassembled WGS sequence"/>
</dbReference>
<evidence type="ECO:0000256" key="1">
    <source>
        <dbReference type="ARBA" id="ARBA00022527"/>
    </source>
</evidence>
<organism evidence="4 5">
    <name type="scientific">Streptomyces lavendofoliae</name>
    <dbReference type="NCBI Taxonomy" id="67314"/>
    <lineage>
        <taxon>Bacteria</taxon>
        <taxon>Bacillati</taxon>
        <taxon>Actinomycetota</taxon>
        <taxon>Actinomycetes</taxon>
        <taxon>Kitasatosporales</taxon>
        <taxon>Streptomycetaceae</taxon>
        <taxon>Streptomyces</taxon>
    </lineage>
</organism>
<keyword evidence="5" id="KW-1185">Reference proteome</keyword>
<dbReference type="InterPro" id="IPR003594">
    <property type="entry name" value="HATPase_dom"/>
</dbReference>
<keyword evidence="1" id="KW-0808">Transferase</keyword>
<keyword evidence="1" id="KW-0723">Serine/threonine-protein kinase</keyword>
<dbReference type="RefSeq" id="WP_189551135.1">
    <property type="nucleotide sequence ID" value="NZ_BMTP01000006.1"/>
</dbReference>